<feature type="domain" description="4Fe-4S ferredoxin-type" evidence="8">
    <location>
        <begin position="215"/>
        <end position="239"/>
    </location>
</feature>
<evidence type="ECO:0000313" key="10">
    <source>
        <dbReference type="Proteomes" id="UP000001882"/>
    </source>
</evidence>
<keyword evidence="7" id="KW-1133">Transmembrane helix</keyword>
<evidence type="ECO:0000313" key="9">
    <source>
        <dbReference type="EMBL" id="BAI60152.1"/>
    </source>
</evidence>
<dbReference type="InterPro" id="IPR017900">
    <property type="entry name" value="4Fe4S_Fe_S_CS"/>
</dbReference>
<dbReference type="GeneID" id="8680245"/>
<keyword evidence="4" id="KW-0249">Electron transport</keyword>
<evidence type="ECO:0000259" key="8">
    <source>
        <dbReference type="PROSITE" id="PS51379"/>
    </source>
</evidence>
<dbReference type="Pfam" id="PF00037">
    <property type="entry name" value="Fer4"/>
    <property type="match status" value="2"/>
</dbReference>
<dbReference type="EMBL" id="AP011532">
    <property type="protein sequence ID" value="BAI60152.1"/>
    <property type="molecule type" value="Genomic_DNA"/>
</dbReference>
<keyword evidence="3" id="KW-0479">Metal-binding</keyword>
<gene>
    <name evidence="9" type="ordered locus">MCP_0080</name>
</gene>
<keyword evidence="10" id="KW-1185">Reference proteome</keyword>
<dbReference type="Pfam" id="PF12838">
    <property type="entry name" value="Fer4_7"/>
    <property type="match status" value="1"/>
</dbReference>
<dbReference type="Gene3D" id="3.30.70.20">
    <property type="match status" value="3"/>
</dbReference>
<reference evidence="9 10" key="1">
    <citation type="journal article" date="2007" name="Appl. Environ. Microbiol.">
        <title>Isolation of key methanogens for global methane emission from rice paddy fields: a novel isolate affiliated with the clone cluster rice cluster I.</title>
        <authorList>
            <person name="Sakai S."/>
            <person name="Imachi H."/>
            <person name="Sekiguchi Y."/>
            <person name="Ohashi A."/>
            <person name="Harada H."/>
            <person name="Kamagata Y."/>
        </authorList>
    </citation>
    <scope>NUCLEOTIDE SEQUENCE [LARGE SCALE GENOMIC DNA]</scope>
    <source>
        <strain evidence="10">DSM 17711 / JCM 13418 / NBRC 101707 / SANAE</strain>
    </source>
</reference>
<dbReference type="GO" id="GO:0046872">
    <property type="term" value="F:metal ion binding"/>
    <property type="evidence" value="ECO:0007669"/>
    <property type="project" value="UniProtKB-KW"/>
</dbReference>
<dbReference type="InterPro" id="IPR051684">
    <property type="entry name" value="Electron_Trans/Redox"/>
</dbReference>
<name>D1YUN0_METPS</name>
<evidence type="ECO:0000256" key="2">
    <source>
        <dbReference type="ARBA" id="ARBA00022485"/>
    </source>
</evidence>
<feature type="transmembrane region" description="Helical" evidence="7">
    <location>
        <begin position="134"/>
        <end position="158"/>
    </location>
</feature>
<keyword evidence="1" id="KW-0813">Transport</keyword>
<dbReference type="AlphaFoldDB" id="D1YUN0"/>
<organism evidence="9 10">
    <name type="scientific">Methanocella paludicola (strain DSM 17711 / JCM 13418 / NBRC 101707 / SANAE)</name>
    <dbReference type="NCBI Taxonomy" id="304371"/>
    <lineage>
        <taxon>Archaea</taxon>
        <taxon>Methanobacteriati</taxon>
        <taxon>Methanobacteriota</taxon>
        <taxon>Stenosarchaea group</taxon>
        <taxon>Methanomicrobia</taxon>
        <taxon>Methanocellales</taxon>
        <taxon>Methanocellaceae</taxon>
        <taxon>Methanocella</taxon>
    </lineage>
</organism>
<dbReference type="GO" id="GO:0005886">
    <property type="term" value="C:plasma membrane"/>
    <property type="evidence" value="ECO:0007669"/>
    <property type="project" value="TreeGrafter"/>
</dbReference>
<evidence type="ECO:0000256" key="1">
    <source>
        <dbReference type="ARBA" id="ARBA00022448"/>
    </source>
</evidence>
<dbReference type="SUPFAM" id="SSF54862">
    <property type="entry name" value="4Fe-4S ferredoxins"/>
    <property type="match status" value="1"/>
</dbReference>
<dbReference type="PANTHER" id="PTHR30176:SF3">
    <property type="entry name" value="FERREDOXIN-TYPE PROTEIN NAPH"/>
    <property type="match status" value="1"/>
</dbReference>
<dbReference type="eggNOG" id="arCOG02183">
    <property type="taxonomic scope" value="Archaea"/>
</dbReference>
<evidence type="ECO:0000256" key="5">
    <source>
        <dbReference type="ARBA" id="ARBA00023004"/>
    </source>
</evidence>
<dbReference type="OrthoDB" id="23478at2157"/>
<evidence type="ECO:0000256" key="7">
    <source>
        <dbReference type="SAM" id="Phobius"/>
    </source>
</evidence>
<protein>
    <recommendedName>
        <fullName evidence="8">4Fe-4S ferredoxin-type domain-containing protein</fullName>
    </recommendedName>
</protein>
<dbReference type="PROSITE" id="PS51379">
    <property type="entry name" value="4FE4S_FER_2"/>
    <property type="match status" value="5"/>
</dbReference>
<keyword evidence="5" id="KW-0408">Iron</keyword>
<keyword evidence="6" id="KW-0411">Iron-sulfur</keyword>
<reference evidence="9 10" key="2">
    <citation type="journal article" date="2008" name="Int. J. Syst. Evol. Microbiol.">
        <title>Methanocella paludicola gen. nov., sp. nov., a methane-producing archaeon, the first isolate of the lineage 'Rice Cluster I', and proposal of the new archaeal order Methanocellales ord. nov.</title>
        <authorList>
            <person name="Sakai S."/>
            <person name="Imachi H."/>
            <person name="Hanada S."/>
            <person name="Ohashi A."/>
            <person name="Harada H."/>
            <person name="Kamagata Y."/>
        </authorList>
    </citation>
    <scope>NUCLEOTIDE SEQUENCE [LARGE SCALE GENOMIC DNA]</scope>
    <source>
        <strain evidence="10">DSM 17711 / JCM 13418 / NBRC 101707 / SANAE</strain>
    </source>
</reference>
<dbReference type="PROSITE" id="PS00198">
    <property type="entry name" value="4FE4S_FER_1"/>
    <property type="match status" value="4"/>
</dbReference>
<feature type="domain" description="4Fe-4S ferredoxin-type" evidence="8">
    <location>
        <begin position="352"/>
        <end position="381"/>
    </location>
</feature>
<proteinExistence type="predicted"/>
<dbReference type="Pfam" id="PF12801">
    <property type="entry name" value="Fer4_5"/>
    <property type="match status" value="2"/>
</dbReference>
<keyword evidence="2" id="KW-0004">4Fe-4S</keyword>
<reference evidence="10" key="3">
    <citation type="journal article" date="2011" name="PLoS ONE">
        <title>Genome sequence of a mesophilic hydrogenotrophic methanogen Methanocella paludicola, the first cultivated representative of the order Methanocellales.</title>
        <authorList>
            <person name="Sakai S."/>
            <person name="Takaki Y."/>
            <person name="Shimamura S."/>
            <person name="Sekine M."/>
            <person name="Tajima T."/>
            <person name="Kosugi H."/>
            <person name="Ichikawa N."/>
            <person name="Tasumi E."/>
            <person name="Hiraki A.T."/>
            <person name="Shimizu A."/>
            <person name="Kato Y."/>
            <person name="Nishiko R."/>
            <person name="Mori K."/>
            <person name="Fujita N."/>
            <person name="Imachi H."/>
            <person name="Takai K."/>
        </authorList>
    </citation>
    <scope>NUCLEOTIDE SEQUENCE [LARGE SCALE GENOMIC DNA]</scope>
    <source>
        <strain evidence="10">DSM 17711 / JCM 13418 / NBRC 101707 / SANAE</strain>
    </source>
</reference>
<dbReference type="PANTHER" id="PTHR30176">
    <property type="entry name" value="FERREDOXIN-TYPE PROTEIN NAPH"/>
    <property type="match status" value="1"/>
</dbReference>
<accession>D1YUN0</accession>
<dbReference type="InterPro" id="IPR017896">
    <property type="entry name" value="4Fe4S_Fe-S-bd"/>
</dbReference>
<dbReference type="GO" id="GO:0016491">
    <property type="term" value="F:oxidoreductase activity"/>
    <property type="evidence" value="ECO:0007669"/>
    <property type="project" value="UniProtKB-ARBA"/>
</dbReference>
<feature type="domain" description="4Fe-4S ferredoxin-type" evidence="8">
    <location>
        <begin position="423"/>
        <end position="454"/>
    </location>
</feature>
<sequence length="461" mass="48991">MWSGRISGAWARSTWARSTCKRWSEIKLSSLSPFRPLVQAAFLASFVALFLALEYPAAAPGLFLAADPLLALASSLYHTGAWMPVLFLAAAGMLAVAAIFGRIFCGWACPVGFMADISDRVVRVFWRIKPTGRLGFIQYGLLAALLIFSLFSIDALSALDPMVIFQRSVYLIWSLSGVPVVLLLIMAGSLLAPRLWCRICPMGAVLGLAALASPFGRGVNDSCIKCMKCRRACPAGAISKENGFDTTACIKCLKCERACPENAISFAASRPALPTFEGRRTVLAAVAGLGLLALAKVAVPGAGASYIRPPGSLVESKFNAACVRCESCVKACLGQVIRPAGLDGGLERAFTPVLDFNKGKCERCGTCGSVCPTGAVISIPEANMKMGTARLDKNKCIAWAQNKKCLICEEVCPVKAIKSTGRNRPVVSEDVCAGCGSCQLNCPVEGKAIVVSSEGERRRDE</sequence>
<dbReference type="InParanoid" id="D1YUN0"/>
<feature type="domain" description="4Fe-4S ferredoxin-type" evidence="8">
    <location>
        <begin position="387"/>
        <end position="422"/>
    </location>
</feature>
<dbReference type="STRING" id="304371.MCP_0080"/>
<keyword evidence="7" id="KW-0472">Membrane</keyword>
<keyword evidence="7" id="KW-0812">Transmembrane</keyword>
<dbReference type="eggNOG" id="arCOG02772">
    <property type="taxonomic scope" value="Archaea"/>
</dbReference>
<evidence type="ECO:0000256" key="4">
    <source>
        <dbReference type="ARBA" id="ARBA00022982"/>
    </source>
</evidence>
<feature type="transmembrane region" description="Helical" evidence="7">
    <location>
        <begin position="81"/>
        <end position="113"/>
    </location>
</feature>
<dbReference type="RefSeq" id="WP_012898832.1">
    <property type="nucleotide sequence ID" value="NC_013665.1"/>
</dbReference>
<dbReference type="CDD" id="cd16373">
    <property type="entry name" value="DMSOR_beta_like"/>
    <property type="match status" value="1"/>
</dbReference>
<dbReference type="Proteomes" id="UP000001882">
    <property type="component" value="Chromosome"/>
</dbReference>
<evidence type="ECO:0000256" key="3">
    <source>
        <dbReference type="ARBA" id="ARBA00022723"/>
    </source>
</evidence>
<dbReference type="KEGG" id="mpd:MCP_0080"/>
<dbReference type="GO" id="GO:0051539">
    <property type="term" value="F:4 iron, 4 sulfur cluster binding"/>
    <property type="evidence" value="ECO:0007669"/>
    <property type="project" value="UniProtKB-KW"/>
</dbReference>
<evidence type="ECO:0000256" key="6">
    <source>
        <dbReference type="ARBA" id="ARBA00023014"/>
    </source>
</evidence>
<feature type="domain" description="4Fe-4S ferredoxin-type" evidence="8">
    <location>
        <begin position="240"/>
        <end position="269"/>
    </location>
</feature>
<feature type="transmembrane region" description="Helical" evidence="7">
    <location>
        <begin position="170"/>
        <end position="192"/>
    </location>
</feature>